<dbReference type="EMBL" id="ADFR01000003">
    <property type="protein sequence ID" value="EFC05913.1"/>
    <property type="molecule type" value="Genomic_DNA"/>
</dbReference>
<gene>
    <name evidence="3" type="ORF">HMPREF9013_0112</name>
</gene>
<protein>
    <submittedName>
        <fullName evidence="3">Phosphoglycerate mutase family protein</fullName>
    </submittedName>
</protein>
<evidence type="ECO:0000256" key="1">
    <source>
        <dbReference type="ARBA" id="ARBA00022801"/>
    </source>
</evidence>
<dbReference type="CDD" id="cd07067">
    <property type="entry name" value="HP_PGM_like"/>
    <property type="match status" value="2"/>
</dbReference>
<dbReference type="eggNOG" id="COG0406">
    <property type="taxonomic scope" value="Bacteria"/>
</dbReference>
<dbReference type="STRING" id="679192.HMPREF9013_0112"/>
<dbReference type="SMART" id="SM00855">
    <property type="entry name" value="PGAM"/>
    <property type="match status" value="2"/>
</dbReference>
<feature type="binding site" evidence="2">
    <location>
        <begin position="219"/>
        <end position="226"/>
    </location>
    <ligand>
        <name>substrate</name>
    </ligand>
</feature>
<dbReference type="Pfam" id="PF00300">
    <property type="entry name" value="His_Phos_1"/>
    <property type="match status" value="2"/>
</dbReference>
<dbReference type="GO" id="GO:0045820">
    <property type="term" value="P:negative regulation of glycolytic process"/>
    <property type="evidence" value="ECO:0007669"/>
    <property type="project" value="TreeGrafter"/>
</dbReference>
<dbReference type="GO" id="GO:0005829">
    <property type="term" value="C:cytosol"/>
    <property type="evidence" value="ECO:0007669"/>
    <property type="project" value="TreeGrafter"/>
</dbReference>
<dbReference type="OrthoDB" id="9782128at2"/>
<dbReference type="InterPro" id="IPR051695">
    <property type="entry name" value="Phosphoglycerate_Mutase"/>
</dbReference>
<dbReference type="AlphaFoldDB" id="D2MN91"/>
<comment type="caution">
    <text evidence="3">The sequence shown here is derived from an EMBL/GenBank/DDBJ whole genome shotgun (WGS) entry which is preliminary data.</text>
</comment>
<accession>D2MN91</accession>
<dbReference type="GO" id="GO:0043456">
    <property type="term" value="P:regulation of pentose-phosphate shunt"/>
    <property type="evidence" value="ECO:0007669"/>
    <property type="project" value="TreeGrafter"/>
</dbReference>
<organism evidence="3 4">
    <name type="scientific">Bulleidia extructa W1219</name>
    <dbReference type="NCBI Taxonomy" id="679192"/>
    <lineage>
        <taxon>Bacteria</taxon>
        <taxon>Bacillati</taxon>
        <taxon>Bacillota</taxon>
        <taxon>Erysipelotrichia</taxon>
        <taxon>Erysipelotrichales</taxon>
        <taxon>Erysipelotrichaceae</taxon>
        <taxon>Bulleidia</taxon>
    </lineage>
</organism>
<evidence type="ECO:0000313" key="4">
    <source>
        <dbReference type="Proteomes" id="UP000005017"/>
    </source>
</evidence>
<dbReference type="InterPro" id="IPR029033">
    <property type="entry name" value="His_PPase_superfam"/>
</dbReference>
<dbReference type="RefSeq" id="WP_006626862.1">
    <property type="nucleotide sequence ID" value="NZ_ADFR01000003.1"/>
</dbReference>
<dbReference type="Proteomes" id="UP000005017">
    <property type="component" value="Unassembled WGS sequence"/>
</dbReference>
<reference evidence="4" key="1">
    <citation type="submission" date="2009-12" db="EMBL/GenBank/DDBJ databases">
        <title>Sequence of Clostridiales genomosp. BVAB3 str. UPII9-5.</title>
        <authorList>
            <person name="Madupu R."/>
            <person name="Durkin A.S."/>
            <person name="Torralba M."/>
            <person name="Methe B."/>
            <person name="Sutton G.G."/>
            <person name="Strausberg R.L."/>
            <person name="Nelson K.E."/>
        </authorList>
    </citation>
    <scope>NUCLEOTIDE SEQUENCE [LARGE SCALE GENOMIC DNA]</scope>
    <source>
        <strain evidence="4">W1219</strain>
    </source>
</reference>
<dbReference type="Gene3D" id="3.40.50.1240">
    <property type="entry name" value="Phosphoglycerate mutase-like"/>
    <property type="match status" value="2"/>
</dbReference>
<keyword evidence="1" id="KW-0378">Hydrolase</keyword>
<dbReference type="PANTHER" id="PTHR46517">
    <property type="entry name" value="FRUCTOSE-2,6-BISPHOSPHATASE TIGAR"/>
    <property type="match status" value="1"/>
</dbReference>
<dbReference type="SUPFAM" id="SSF53254">
    <property type="entry name" value="Phosphoglycerate mutase-like"/>
    <property type="match status" value="2"/>
</dbReference>
<evidence type="ECO:0000256" key="2">
    <source>
        <dbReference type="PIRSR" id="PIRSR613078-2"/>
    </source>
</evidence>
<sequence>MKRLFYFVRHGETRFNQEKRLQGHCDSPLSQTGIEQVKQLKKVLDQRYFDAVFASTSGRVRLTTDILLKNRSLSCTYLDDLQEPSFGIVEGDYFQDHRELKDCFEQFDWSFFHGDSFEKTKERIQRVFKEILSKTKEDDRILVVSHGTMMQMVEKVLLGMEVLAYRKHCHQQGKSAIPNAGILIFSYEDGHYSLVQAPVSPYEINLEPEEKTIHFYYVRHGQTLFNQQKKVMGQSDSPLTEKGIEQARIVQRKLSRIPFRKAYSSFAKRAIDTTKIILEGRDVPISIEKDLQQLDFGDLEGQSRMKVNDEMNDCHEHGEDFRSHQGERKEDLLVRFDRLLKKMVLEAKDGDSILLVSHGTYYTILIDRYAGLNRKLLQYQQAKLGEKESYHGGIALFEWKNQQFQLKQLMKKGSDFREEK</sequence>
<dbReference type="InterPro" id="IPR013078">
    <property type="entry name" value="His_Pase_superF_clade-1"/>
</dbReference>
<dbReference type="PANTHER" id="PTHR46517:SF1">
    <property type="entry name" value="FRUCTOSE-2,6-BISPHOSPHATASE TIGAR"/>
    <property type="match status" value="1"/>
</dbReference>
<proteinExistence type="predicted"/>
<keyword evidence="4" id="KW-1185">Reference proteome</keyword>
<dbReference type="GO" id="GO:0004331">
    <property type="term" value="F:fructose-2,6-bisphosphate 2-phosphatase activity"/>
    <property type="evidence" value="ECO:0007669"/>
    <property type="project" value="TreeGrafter"/>
</dbReference>
<feature type="binding site" evidence="2">
    <location>
        <position position="269"/>
    </location>
    <ligand>
        <name>substrate</name>
    </ligand>
</feature>
<evidence type="ECO:0000313" key="3">
    <source>
        <dbReference type="EMBL" id="EFC05913.1"/>
    </source>
</evidence>
<name>D2MN91_9FIRM</name>